<dbReference type="Proteomes" id="UP001465976">
    <property type="component" value="Unassembled WGS sequence"/>
</dbReference>
<sequence length="156" mass="17451">MSRNVRPIREGQAQLPSHWLPPRIPGPGEPEIGEEEEAPLEPSNPSSGYTAYEAEEWCARVQAGLIGEPKVQLPVSRMSTSDTDALLNWEEEIANSMAPGIMRESPIPGTDNTCITYQDHSSDDFHTMIIMNAELQYMHEEDHCDIRFPQGSFALK</sequence>
<evidence type="ECO:0000313" key="2">
    <source>
        <dbReference type="EMBL" id="KAL0563681.1"/>
    </source>
</evidence>
<reference evidence="2 3" key="1">
    <citation type="submission" date="2024-02" db="EMBL/GenBank/DDBJ databases">
        <title>A draft genome for the cacao thread blight pathogen Marasmius crinis-equi.</title>
        <authorList>
            <person name="Cohen S.P."/>
            <person name="Baruah I.K."/>
            <person name="Amoako-Attah I."/>
            <person name="Bukari Y."/>
            <person name="Meinhardt L.W."/>
            <person name="Bailey B.A."/>
        </authorList>
    </citation>
    <scope>NUCLEOTIDE SEQUENCE [LARGE SCALE GENOMIC DNA]</scope>
    <source>
        <strain evidence="2 3">GH-76</strain>
    </source>
</reference>
<feature type="region of interest" description="Disordered" evidence="1">
    <location>
        <begin position="1"/>
        <end position="49"/>
    </location>
</feature>
<comment type="caution">
    <text evidence="2">The sequence shown here is derived from an EMBL/GenBank/DDBJ whole genome shotgun (WGS) entry which is preliminary data.</text>
</comment>
<organism evidence="2 3">
    <name type="scientific">Marasmius crinis-equi</name>
    <dbReference type="NCBI Taxonomy" id="585013"/>
    <lineage>
        <taxon>Eukaryota</taxon>
        <taxon>Fungi</taxon>
        <taxon>Dikarya</taxon>
        <taxon>Basidiomycota</taxon>
        <taxon>Agaricomycotina</taxon>
        <taxon>Agaricomycetes</taxon>
        <taxon>Agaricomycetidae</taxon>
        <taxon>Agaricales</taxon>
        <taxon>Marasmiineae</taxon>
        <taxon>Marasmiaceae</taxon>
        <taxon>Marasmius</taxon>
    </lineage>
</organism>
<evidence type="ECO:0000313" key="3">
    <source>
        <dbReference type="Proteomes" id="UP001465976"/>
    </source>
</evidence>
<keyword evidence="3" id="KW-1185">Reference proteome</keyword>
<protein>
    <submittedName>
        <fullName evidence="2">Uncharacterized protein</fullName>
    </submittedName>
</protein>
<gene>
    <name evidence="2" type="ORF">V5O48_018384</name>
</gene>
<dbReference type="EMBL" id="JBAHYK010003288">
    <property type="protein sequence ID" value="KAL0563681.1"/>
    <property type="molecule type" value="Genomic_DNA"/>
</dbReference>
<evidence type="ECO:0000256" key="1">
    <source>
        <dbReference type="SAM" id="MobiDB-lite"/>
    </source>
</evidence>
<accession>A0ABR3ELB5</accession>
<proteinExistence type="predicted"/>
<name>A0ABR3ELB5_9AGAR</name>